<feature type="compositionally biased region" description="Pro residues" evidence="4">
    <location>
        <begin position="92"/>
        <end position="105"/>
    </location>
</feature>
<dbReference type="Pfam" id="PF00462">
    <property type="entry name" value="Glutaredoxin"/>
    <property type="match status" value="1"/>
</dbReference>
<feature type="compositionally biased region" description="Low complexity" evidence="4">
    <location>
        <begin position="1418"/>
        <end position="1431"/>
    </location>
</feature>
<dbReference type="CDD" id="cd00200">
    <property type="entry name" value="WD40"/>
    <property type="match status" value="1"/>
</dbReference>
<dbReference type="InterPro" id="IPR007111">
    <property type="entry name" value="NACHT_NTPase"/>
</dbReference>
<feature type="region of interest" description="Disordered" evidence="4">
    <location>
        <begin position="1"/>
        <end position="107"/>
    </location>
</feature>
<evidence type="ECO:0000256" key="4">
    <source>
        <dbReference type="SAM" id="MobiDB-lite"/>
    </source>
</evidence>
<accession>A0AA40EPA0</accession>
<dbReference type="CDD" id="cd03419">
    <property type="entry name" value="GRX_GRXh_1_2_like"/>
    <property type="match status" value="1"/>
</dbReference>
<feature type="repeat" description="WD" evidence="3">
    <location>
        <begin position="1170"/>
        <end position="1211"/>
    </location>
</feature>
<evidence type="ECO:0000313" key="7">
    <source>
        <dbReference type="Proteomes" id="UP001172155"/>
    </source>
</evidence>
<comment type="caution">
    <text evidence="6">The sequence shown here is derived from an EMBL/GenBank/DDBJ whole genome shotgun (WGS) entry which is preliminary data.</text>
</comment>
<dbReference type="SUPFAM" id="SSF52540">
    <property type="entry name" value="P-loop containing nucleoside triphosphate hydrolases"/>
    <property type="match status" value="1"/>
</dbReference>
<evidence type="ECO:0000256" key="1">
    <source>
        <dbReference type="ARBA" id="ARBA00022574"/>
    </source>
</evidence>
<dbReference type="PANTHER" id="PTHR44129">
    <property type="entry name" value="WD REPEAT-CONTAINING PROTEIN POP1"/>
    <property type="match status" value="1"/>
</dbReference>
<dbReference type="Pfam" id="PF17100">
    <property type="entry name" value="NACHT_N"/>
    <property type="match status" value="1"/>
</dbReference>
<dbReference type="InterPro" id="IPR002109">
    <property type="entry name" value="Glutaredoxin"/>
</dbReference>
<dbReference type="Pfam" id="PF24883">
    <property type="entry name" value="NPHP3_N"/>
    <property type="match status" value="1"/>
</dbReference>
<keyword evidence="1 3" id="KW-0853">WD repeat</keyword>
<feature type="compositionally biased region" description="Polar residues" evidence="4">
    <location>
        <begin position="40"/>
        <end position="65"/>
    </location>
</feature>
<dbReference type="InterPro" id="IPR027417">
    <property type="entry name" value="P-loop_NTPase"/>
</dbReference>
<evidence type="ECO:0000259" key="5">
    <source>
        <dbReference type="PROSITE" id="PS50837"/>
    </source>
</evidence>
<dbReference type="EMBL" id="JAUKUD010000005">
    <property type="protein sequence ID" value="KAK0742976.1"/>
    <property type="molecule type" value="Genomic_DNA"/>
</dbReference>
<name>A0AA40EPA0_9PEZI</name>
<evidence type="ECO:0000256" key="3">
    <source>
        <dbReference type="PROSITE-ProRule" id="PRU00221"/>
    </source>
</evidence>
<dbReference type="InterPro" id="IPR036249">
    <property type="entry name" value="Thioredoxin-like_sf"/>
</dbReference>
<dbReference type="PROSITE" id="PS50837">
    <property type="entry name" value="NACHT"/>
    <property type="match status" value="1"/>
</dbReference>
<feature type="repeat" description="WD" evidence="3">
    <location>
        <begin position="1338"/>
        <end position="1380"/>
    </location>
</feature>
<dbReference type="GO" id="GO:0016491">
    <property type="term" value="F:oxidoreductase activity"/>
    <property type="evidence" value="ECO:0007669"/>
    <property type="project" value="UniProtKB-ARBA"/>
</dbReference>
<dbReference type="Gene3D" id="3.40.50.300">
    <property type="entry name" value="P-loop containing nucleotide triphosphate hydrolases"/>
    <property type="match status" value="1"/>
</dbReference>
<dbReference type="Pfam" id="PF00400">
    <property type="entry name" value="WD40"/>
    <property type="match status" value="10"/>
</dbReference>
<dbReference type="PROSITE" id="PS50082">
    <property type="entry name" value="WD_REPEATS_2"/>
    <property type="match status" value="10"/>
</dbReference>
<keyword evidence="7" id="KW-1185">Reference proteome</keyword>
<feature type="repeat" description="WD" evidence="3">
    <location>
        <begin position="970"/>
        <end position="1011"/>
    </location>
</feature>
<dbReference type="SUPFAM" id="SSF101908">
    <property type="entry name" value="Putative isomerase YbhE"/>
    <property type="match status" value="1"/>
</dbReference>
<dbReference type="InterPro" id="IPR020472">
    <property type="entry name" value="WD40_PAC1"/>
</dbReference>
<dbReference type="InterPro" id="IPR015943">
    <property type="entry name" value="WD40/YVTN_repeat-like_dom_sf"/>
</dbReference>
<dbReference type="SUPFAM" id="SSF50998">
    <property type="entry name" value="Quinoprotein alcohol dehydrogenase-like"/>
    <property type="match status" value="1"/>
</dbReference>
<sequence length="1572" mass="172198">MPPENKPKWGKRLRELVKSRRTGTPTPSASPSSPEVPSSEQGNSNHGSKTSSIVATEPCASSSPPNAGGQVLRPSTDTRVTDDRQSDAASPALPPAPPDDAPPKLPVTETVGQWDIAYSRIEEDDAKLVGSYLKILEEVLGGETGEPSAADLSTKLKDPTTRQMHMRELVQRGQEKISRASKITTRVGEFTDAILASKGIVDLVLQSVPQAAPAALPWAGVCLGLQMLRNPAQATTSNLAGIAYVISRMDWYCALTKHLLNKDNIAAGNKFQEILHQLEETVVELYKALLLYQMKSVCSYYRNQGLVFLRGMLSLDDWDGDLKLVTDAETIVRNDAAQYYQDQTKAFLGELVTHAEGTETRLGDIHQSLQVFISSQKDARRDDIESDCRRDLRVVDPQHDMVRIEKSKDELLEDAYKWILRTPEYAAFTNWDDRGAGCPLRRLLWIKGHAGTGKTMLMIGIIRELSRQPHPFTPSLSFFFCQGTDTALNNATAILRSLIWLLLLQQPCLMSHLLQKYRDSGANLFRDNNAFIALSEAFENMLKDPRLSPVYLAVDALDECEQGLDLINLISTSLTLSDNVKWLLSSRPEVDVIVKLKQSHSHILDIGTLVELDTESLEGPVNAYIEHKVSELRKDPELRYTDTILQTVSNEVRQRAKDNFLWVSLVFNDLKRVRGSYAVNSIKDYPSGLSKLYDHKMKSIEAEETEHLQRCRDVLVATFLAYRPLSLDELAGLVPWSADTDPFTIVQKCRSFLTITEETVNPIHQSARDYLKKNFDSIQPGGLAQGHADIAKRSIDAMSSILRQNMYNLDFGFKRMAPPDSDPLIPIRYSCVFWADHLCFMNSENPECSRELTANGKVLMFLREHLLHWLEGLSLLGKLSDGVASIKKLLAAQLRTDTAPGLVRLLKDAEKFVLSHGSIMERAPLQIYGSALVFSPRLSDVREQSWKERLSFIRSAAGIRDRWGAHQQTLEGHSRVVHTVAFSPDGRVVASGSDDRTIRLWDTATGAYQKTLEGHSVWVDAVTFSPHGRVVASGSGDTTIRLWDAATGAYLQTLKGHSSSVHAVAFSPDGRVVASGSADTTIRLWDAATGAYQKTLGGISVGVVASGSADRTIRLWDAATGAYLKMLKGHSGMVRAVAFSPPDGRVVASGSDDRTIRLWDAATGAYLKTLRGHISWVYAVAFSPDGRVVASGSADHTIRLWDAATGAYLQTLKGHSSSVHAVAFSPDGRVVASGSGDRTIRLWDATTGAYQKTLEGHSVWVHAVAFSPDGRVVASGSGDTTIRLWDAATGAYQKTLKGHSGSVHAVAFSPDGRVVASGSSDHTIRLWDAATGAYQKTLEGHSRMVRAVAFSPPDGRVVASGSDDRTIRLWDAATGAHQQTLEGYDITTLSFSADGQYLKTSQGIVKINPDVDISDVPAASGASASSGVSDSTTKPPGDTRPLLIFLANMAVNCERDDDPVDEMWMILRLSTPSRETSLSQKRSSSARDTALLQNTKRLLDGYGAKYAVYELNQESGGDDLQKALTEPTGQRTVPNVFINKQHIGDDSNFQAVINNGKDGKKIEELLTAAEAI</sequence>
<feature type="repeat" description="WD" evidence="3">
    <location>
        <begin position="1054"/>
        <end position="1095"/>
    </location>
</feature>
<feature type="repeat" description="WD" evidence="3">
    <location>
        <begin position="1212"/>
        <end position="1253"/>
    </location>
</feature>
<dbReference type="SMART" id="SM00320">
    <property type="entry name" value="WD40"/>
    <property type="match status" value="10"/>
</dbReference>
<feature type="repeat" description="WD" evidence="3">
    <location>
        <begin position="1012"/>
        <end position="1053"/>
    </location>
</feature>
<feature type="region of interest" description="Disordered" evidence="4">
    <location>
        <begin position="1418"/>
        <end position="1437"/>
    </location>
</feature>
<dbReference type="PRINTS" id="PR00320">
    <property type="entry name" value="GPROTEINBRPT"/>
</dbReference>
<keyword evidence="2" id="KW-0677">Repeat</keyword>
<gene>
    <name evidence="6" type="ORF">B0T18DRAFT_489833</name>
</gene>
<dbReference type="Gene3D" id="3.40.30.10">
    <property type="entry name" value="Glutaredoxin"/>
    <property type="match status" value="1"/>
</dbReference>
<dbReference type="SUPFAM" id="SSF52833">
    <property type="entry name" value="Thioredoxin-like"/>
    <property type="match status" value="1"/>
</dbReference>
<feature type="repeat" description="WD" evidence="3">
    <location>
        <begin position="1104"/>
        <end position="1126"/>
    </location>
</feature>
<dbReference type="Gene3D" id="2.130.10.10">
    <property type="entry name" value="YVTN repeat-like/Quinoprotein amine dehydrogenase"/>
    <property type="match status" value="5"/>
</dbReference>
<protein>
    <recommendedName>
        <fullName evidence="5">NACHT domain-containing protein</fullName>
    </recommendedName>
</protein>
<dbReference type="InterPro" id="IPR019775">
    <property type="entry name" value="WD40_repeat_CS"/>
</dbReference>
<organism evidence="6 7">
    <name type="scientific">Schizothecium vesticola</name>
    <dbReference type="NCBI Taxonomy" id="314040"/>
    <lineage>
        <taxon>Eukaryota</taxon>
        <taxon>Fungi</taxon>
        <taxon>Dikarya</taxon>
        <taxon>Ascomycota</taxon>
        <taxon>Pezizomycotina</taxon>
        <taxon>Sordariomycetes</taxon>
        <taxon>Sordariomycetidae</taxon>
        <taxon>Sordariales</taxon>
        <taxon>Schizotheciaceae</taxon>
        <taxon>Schizothecium</taxon>
    </lineage>
</organism>
<evidence type="ECO:0000256" key="2">
    <source>
        <dbReference type="ARBA" id="ARBA00022737"/>
    </source>
</evidence>
<dbReference type="InterPro" id="IPR011047">
    <property type="entry name" value="Quinoprotein_ADH-like_sf"/>
</dbReference>
<dbReference type="PROSITE" id="PS50294">
    <property type="entry name" value="WD_REPEATS_REGION"/>
    <property type="match status" value="9"/>
</dbReference>
<feature type="repeat" description="WD" evidence="3">
    <location>
        <begin position="1254"/>
        <end position="1295"/>
    </location>
</feature>
<dbReference type="InterPro" id="IPR001680">
    <property type="entry name" value="WD40_rpt"/>
</dbReference>
<dbReference type="InterPro" id="IPR031359">
    <property type="entry name" value="NACHT_N"/>
</dbReference>
<dbReference type="InterPro" id="IPR056884">
    <property type="entry name" value="NPHP3-like_N"/>
</dbReference>
<feature type="domain" description="NACHT" evidence="5">
    <location>
        <begin position="442"/>
        <end position="588"/>
    </location>
</feature>
<dbReference type="InterPro" id="IPR050349">
    <property type="entry name" value="WD_LIS1/nudF_dynein_reg"/>
</dbReference>
<feature type="repeat" description="WD" evidence="3">
    <location>
        <begin position="1127"/>
        <end position="1169"/>
    </location>
</feature>
<dbReference type="PROSITE" id="PS51354">
    <property type="entry name" value="GLUTAREDOXIN_2"/>
    <property type="match status" value="1"/>
</dbReference>
<reference evidence="6" key="1">
    <citation type="submission" date="2023-06" db="EMBL/GenBank/DDBJ databases">
        <title>Genome-scale phylogeny and comparative genomics of the fungal order Sordariales.</title>
        <authorList>
            <consortium name="Lawrence Berkeley National Laboratory"/>
            <person name="Hensen N."/>
            <person name="Bonometti L."/>
            <person name="Westerberg I."/>
            <person name="Brannstrom I.O."/>
            <person name="Guillou S."/>
            <person name="Cros-Aarteil S."/>
            <person name="Calhoun S."/>
            <person name="Haridas S."/>
            <person name="Kuo A."/>
            <person name="Mondo S."/>
            <person name="Pangilinan J."/>
            <person name="Riley R."/>
            <person name="LaButti K."/>
            <person name="Andreopoulos B."/>
            <person name="Lipzen A."/>
            <person name="Chen C."/>
            <person name="Yanf M."/>
            <person name="Daum C."/>
            <person name="Ng V."/>
            <person name="Clum A."/>
            <person name="Steindorff A."/>
            <person name="Ohm R."/>
            <person name="Martin F."/>
            <person name="Silar P."/>
            <person name="Natvig D."/>
            <person name="Lalanne C."/>
            <person name="Gautier V."/>
            <person name="Ament-velasquez S.L."/>
            <person name="Kruys A."/>
            <person name="Hutchinson M.I."/>
            <person name="Powell A.J."/>
            <person name="Barry K."/>
            <person name="Miller A.N."/>
            <person name="Grigoriev I.V."/>
            <person name="Debuchy R."/>
            <person name="Gladieux P."/>
            <person name="Thoren M.H."/>
            <person name="Johannesson H."/>
        </authorList>
    </citation>
    <scope>NUCLEOTIDE SEQUENCE</scope>
    <source>
        <strain evidence="6">SMH3187-1</strain>
    </source>
</reference>
<feature type="compositionally biased region" description="Low complexity" evidence="4">
    <location>
        <begin position="25"/>
        <end position="39"/>
    </location>
</feature>
<dbReference type="Proteomes" id="UP001172155">
    <property type="component" value="Unassembled WGS sequence"/>
</dbReference>
<evidence type="ECO:0000313" key="6">
    <source>
        <dbReference type="EMBL" id="KAK0742976.1"/>
    </source>
</evidence>
<proteinExistence type="predicted"/>
<feature type="repeat" description="WD" evidence="3">
    <location>
        <begin position="1296"/>
        <end position="1337"/>
    </location>
</feature>
<dbReference type="PROSITE" id="PS00678">
    <property type="entry name" value="WD_REPEATS_1"/>
    <property type="match status" value="10"/>
</dbReference>